<keyword evidence="3" id="KW-0732">Signal</keyword>
<protein>
    <submittedName>
        <fullName evidence="4">Uncharacterized protein</fullName>
    </submittedName>
</protein>
<feature type="compositionally biased region" description="Low complexity" evidence="1">
    <location>
        <begin position="32"/>
        <end position="43"/>
    </location>
</feature>
<organism evidence="4 6">
    <name type="scientific">Corynebacterium glucuronolyticum</name>
    <dbReference type="NCBI Taxonomy" id="39791"/>
    <lineage>
        <taxon>Bacteria</taxon>
        <taxon>Bacillati</taxon>
        <taxon>Actinomycetota</taxon>
        <taxon>Actinomycetes</taxon>
        <taxon>Mycobacteriales</taxon>
        <taxon>Corynebacteriaceae</taxon>
        <taxon>Corynebacterium</taxon>
    </lineage>
</organism>
<feature type="region of interest" description="Disordered" evidence="1">
    <location>
        <begin position="32"/>
        <end position="68"/>
    </location>
</feature>
<keyword evidence="2" id="KW-0812">Transmembrane</keyword>
<dbReference type="AlphaFoldDB" id="A0A7T4JUF7"/>
<evidence type="ECO:0000256" key="2">
    <source>
        <dbReference type="SAM" id="Phobius"/>
    </source>
</evidence>
<dbReference type="Proteomes" id="UP000617681">
    <property type="component" value="Chromosome"/>
</dbReference>
<gene>
    <name evidence="4" type="ORF">I6I10_09755</name>
    <name evidence="5" type="ORF">I6J21_06385</name>
</gene>
<dbReference type="GeneID" id="92760030"/>
<accession>A0A7T4JUF7</accession>
<feature type="compositionally biased region" description="Polar residues" evidence="1">
    <location>
        <begin position="53"/>
        <end position="68"/>
    </location>
</feature>
<evidence type="ECO:0000313" key="5">
    <source>
        <dbReference type="EMBL" id="QRP71720.1"/>
    </source>
</evidence>
<keyword evidence="2" id="KW-1133">Transmembrane helix</keyword>
<dbReference type="Proteomes" id="UP000596145">
    <property type="component" value="Chromosome"/>
</dbReference>
<proteinExistence type="predicted"/>
<keyword evidence="2" id="KW-0472">Membrane</keyword>
<dbReference type="OrthoDB" id="9946801at2"/>
<feature type="transmembrane region" description="Helical" evidence="2">
    <location>
        <begin position="83"/>
        <end position="105"/>
    </location>
</feature>
<reference evidence="4 6" key="1">
    <citation type="submission" date="2020-12" db="EMBL/GenBank/DDBJ databases">
        <title>FDA dAtabase for Regulatory Grade micrObial Sequences (FDA-ARGOS): Supporting development and validation of Infectious Disease Dx tests.</title>
        <authorList>
            <person name="Sproer C."/>
            <person name="Gronow S."/>
            <person name="Severitt S."/>
            <person name="Schroder I."/>
            <person name="Tallon L."/>
            <person name="Sadzewicz L."/>
            <person name="Zhao X."/>
            <person name="Boylan J."/>
            <person name="Ott S."/>
            <person name="Bowen H."/>
            <person name="Vavikolanu K."/>
            <person name="Mehta A."/>
            <person name="Aluvathingal J."/>
            <person name="Nadendla S."/>
            <person name="Lowell S."/>
            <person name="Myers T."/>
            <person name="Yan Y."/>
            <person name="Sichtig H."/>
        </authorList>
    </citation>
    <scope>NUCLEOTIDE SEQUENCE [LARGE SCALE GENOMIC DNA]</scope>
    <source>
        <strain evidence="4 6">FDAARGOS_1053</strain>
        <strain evidence="5">FDAARGOS_1191</strain>
    </source>
</reference>
<evidence type="ECO:0000256" key="1">
    <source>
        <dbReference type="SAM" id="MobiDB-lite"/>
    </source>
</evidence>
<feature type="signal peptide" evidence="3">
    <location>
        <begin position="1"/>
        <end position="26"/>
    </location>
</feature>
<name>A0A7T4JUF7_9CORY</name>
<evidence type="ECO:0000256" key="3">
    <source>
        <dbReference type="SAM" id="SignalP"/>
    </source>
</evidence>
<dbReference type="RefSeq" id="WP_005390114.1">
    <property type="nucleotide sequence ID" value="NZ_CP066007.1"/>
</dbReference>
<feature type="chain" id="PRO_5044130220" evidence="3">
    <location>
        <begin position="27"/>
        <end position="118"/>
    </location>
</feature>
<evidence type="ECO:0000313" key="6">
    <source>
        <dbReference type="Proteomes" id="UP000596145"/>
    </source>
</evidence>
<evidence type="ECO:0000313" key="4">
    <source>
        <dbReference type="EMBL" id="QQB45766.1"/>
    </source>
</evidence>
<sequence length="118" mass="12648">MGTATKKIIAGIVSASIIAGATPATAAKIYPSLPESQQQSSSEVDSDLGYTAASKNESSELRNVSSELGDTKTDKWFRGLPEWLQRFLMTLAVSATVQAVLLALLGPIRGWVYRTFNV</sequence>
<dbReference type="EMBL" id="CP069534">
    <property type="protein sequence ID" value="QRP71720.1"/>
    <property type="molecule type" value="Genomic_DNA"/>
</dbReference>
<dbReference type="EMBL" id="CP066007">
    <property type="protein sequence ID" value="QQB45766.1"/>
    <property type="molecule type" value="Genomic_DNA"/>
</dbReference>